<accession>A0A9X1MBH9</accession>
<evidence type="ECO:0000256" key="2">
    <source>
        <dbReference type="ARBA" id="ARBA00023125"/>
    </source>
</evidence>
<dbReference type="InterPro" id="IPR001647">
    <property type="entry name" value="HTH_TetR"/>
</dbReference>
<dbReference type="Gene3D" id="1.10.357.10">
    <property type="entry name" value="Tetracycline Repressor, domain 2"/>
    <property type="match status" value="1"/>
</dbReference>
<organism evidence="6 7">
    <name type="scientific">Arthrobacter caoxuetaonis</name>
    <dbReference type="NCBI Taxonomy" id="2886935"/>
    <lineage>
        <taxon>Bacteria</taxon>
        <taxon>Bacillati</taxon>
        <taxon>Actinomycetota</taxon>
        <taxon>Actinomycetes</taxon>
        <taxon>Micrococcales</taxon>
        <taxon>Micrococcaceae</taxon>
        <taxon>Arthrobacter</taxon>
    </lineage>
</organism>
<reference evidence="6" key="1">
    <citation type="submission" date="2021-10" db="EMBL/GenBank/DDBJ databases">
        <title>Novel species in genus Arthrobacter.</title>
        <authorList>
            <person name="Liu Y."/>
        </authorList>
    </citation>
    <scope>NUCLEOTIDE SEQUENCE</scope>
    <source>
        <strain evidence="6">Zg-Y453</strain>
    </source>
</reference>
<keyword evidence="2 4" id="KW-0238">DNA-binding</keyword>
<dbReference type="PROSITE" id="PS01081">
    <property type="entry name" value="HTH_TETR_1"/>
    <property type="match status" value="1"/>
</dbReference>
<evidence type="ECO:0000256" key="1">
    <source>
        <dbReference type="ARBA" id="ARBA00023015"/>
    </source>
</evidence>
<dbReference type="PANTHER" id="PTHR30055">
    <property type="entry name" value="HTH-TYPE TRANSCRIPTIONAL REGULATOR RUTR"/>
    <property type="match status" value="1"/>
</dbReference>
<evidence type="ECO:0000256" key="4">
    <source>
        <dbReference type="PROSITE-ProRule" id="PRU00335"/>
    </source>
</evidence>
<keyword evidence="7" id="KW-1185">Reference proteome</keyword>
<dbReference type="PRINTS" id="PR00455">
    <property type="entry name" value="HTHTETR"/>
</dbReference>
<dbReference type="AlphaFoldDB" id="A0A9X1MBH9"/>
<evidence type="ECO:0000313" key="6">
    <source>
        <dbReference type="EMBL" id="MCC3296949.1"/>
    </source>
</evidence>
<name>A0A9X1MBH9_9MICC</name>
<evidence type="ECO:0000259" key="5">
    <source>
        <dbReference type="PROSITE" id="PS50977"/>
    </source>
</evidence>
<evidence type="ECO:0000313" key="7">
    <source>
        <dbReference type="Proteomes" id="UP001139158"/>
    </source>
</evidence>
<feature type="domain" description="HTH tetR-type" evidence="5">
    <location>
        <begin position="9"/>
        <end position="69"/>
    </location>
</feature>
<dbReference type="InterPro" id="IPR009057">
    <property type="entry name" value="Homeodomain-like_sf"/>
</dbReference>
<dbReference type="SUPFAM" id="SSF46689">
    <property type="entry name" value="Homeodomain-like"/>
    <property type="match status" value="1"/>
</dbReference>
<evidence type="ECO:0000256" key="3">
    <source>
        <dbReference type="ARBA" id="ARBA00023163"/>
    </source>
</evidence>
<sequence>MPRKKRSGRSKRDIVLDAAVELLLVNGYDGTSMDAVAALAGVSKTTVYAHFADKLELFKAVLHYGARELGQHLSELKERDALSEGSAEDRLVSALIAASQAGSGSQAIAYFRVMIAEANRRREILDAFGTFAAEMPEVSDIVSIIADLLVDYGSECGFTLDRPDAHAAMLLRMTASGIEFDQLISDFQLSDELLESHVEYITRVFLRGLRPTASEPAVALPPGYDYPWGPALA</sequence>
<dbReference type="InterPro" id="IPR023772">
    <property type="entry name" value="DNA-bd_HTH_TetR-type_CS"/>
</dbReference>
<dbReference type="PROSITE" id="PS50977">
    <property type="entry name" value="HTH_TETR_2"/>
    <property type="match status" value="1"/>
</dbReference>
<gene>
    <name evidence="6" type="ORF">LJ757_03905</name>
</gene>
<dbReference type="PANTHER" id="PTHR30055:SF234">
    <property type="entry name" value="HTH-TYPE TRANSCRIPTIONAL REGULATOR BETI"/>
    <property type="match status" value="1"/>
</dbReference>
<protein>
    <submittedName>
        <fullName evidence="6">TetR/AcrR family transcriptional regulator</fullName>
    </submittedName>
</protein>
<dbReference type="EMBL" id="JAJFZV010000003">
    <property type="protein sequence ID" value="MCC3296949.1"/>
    <property type="molecule type" value="Genomic_DNA"/>
</dbReference>
<dbReference type="InterPro" id="IPR050109">
    <property type="entry name" value="HTH-type_TetR-like_transc_reg"/>
</dbReference>
<dbReference type="RefSeq" id="WP_227894707.1">
    <property type="nucleotide sequence ID" value="NZ_CP099466.1"/>
</dbReference>
<dbReference type="Pfam" id="PF00440">
    <property type="entry name" value="TetR_N"/>
    <property type="match status" value="1"/>
</dbReference>
<dbReference type="GO" id="GO:0045892">
    <property type="term" value="P:negative regulation of DNA-templated transcription"/>
    <property type="evidence" value="ECO:0007669"/>
    <property type="project" value="UniProtKB-ARBA"/>
</dbReference>
<keyword evidence="3" id="KW-0804">Transcription</keyword>
<dbReference type="GO" id="GO:0003700">
    <property type="term" value="F:DNA-binding transcription factor activity"/>
    <property type="evidence" value="ECO:0007669"/>
    <property type="project" value="TreeGrafter"/>
</dbReference>
<keyword evidence="1" id="KW-0805">Transcription regulation</keyword>
<proteinExistence type="predicted"/>
<dbReference type="GO" id="GO:0000976">
    <property type="term" value="F:transcription cis-regulatory region binding"/>
    <property type="evidence" value="ECO:0007669"/>
    <property type="project" value="TreeGrafter"/>
</dbReference>
<dbReference type="Proteomes" id="UP001139158">
    <property type="component" value="Unassembled WGS sequence"/>
</dbReference>
<comment type="caution">
    <text evidence="6">The sequence shown here is derived from an EMBL/GenBank/DDBJ whole genome shotgun (WGS) entry which is preliminary data.</text>
</comment>
<dbReference type="FunFam" id="1.10.10.60:FF:000141">
    <property type="entry name" value="TetR family transcriptional regulator"/>
    <property type="match status" value="1"/>
</dbReference>
<feature type="DNA-binding region" description="H-T-H motif" evidence="4">
    <location>
        <begin position="32"/>
        <end position="51"/>
    </location>
</feature>